<comment type="subcellular location">
    <subcellularLocation>
        <location evidence="1">Mitochondrion</location>
    </subcellularLocation>
</comment>
<evidence type="ECO:0000256" key="6">
    <source>
        <dbReference type="SAM" id="Phobius"/>
    </source>
</evidence>
<keyword evidence="4 6" id="KW-0472">Membrane</keyword>
<evidence type="ECO:0000256" key="3">
    <source>
        <dbReference type="ARBA" id="ARBA00022989"/>
    </source>
</evidence>
<dbReference type="STRING" id="425265.A8Q3L8"/>
<dbReference type="GeneID" id="5854954"/>
<keyword evidence="3 6" id="KW-1133">Transmembrane helix</keyword>
<sequence>MGVGVIFADKAGIKFDQMNYTDQSAAIGRRAMSEADKAWESLSTADKALTWTKDHKFSVVIGSWLASMGGSWLYIQSQPLTFAQKLVQARVWAQGLTVASLIGMAALVQIPSAGDKLISGKGTDDHSWEKRLQEAQQRQ</sequence>
<feature type="region of interest" description="Disordered" evidence="5">
    <location>
        <begin position="119"/>
        <end position="139"/>
    </location>
</feature>
<organism evidence="8 9">
    <name type="scientific">Malassezia globosa (strain ATCC MYA-4612 / CBS 7966)</name>
    <name type="common">Dandruff-associated fungus</name>
    <dbReference type="NCBI Taxonomy" id="425265"/>
    <lineage>
        <taxon>Eukaryota</taxon>
        <taxon>Fungi</taxon>
        <taxon>Dikarya</taxon>
        <taxon>Basidiomycota</taxon>
        <taxon>Ustilaginomycotina</taxon>
        <taxon>Malasseziomycetes</taxon>
        <taxon>Malasseziales</taxon>
        <taxon>Malasseziaceae</taxon>
        <taxon>Malassezia</taxon>
    </lineage>
</organism>
<dbReference type="Proteomes" id="UP000008837">
    <property type="component" value="Unassembled WGS sequence"/>
</dbReference>
<feature type="transmembrane region" description="Helical" evidence="6">
    <location>
        <begin position="57"/>
        <end position="75"/>
    </location>
</feature>
<proteinExistence type="predicted"/>
<gene>
    <name evidence="8" type="ORF">MGL_2443</name>
</gene>
<dbReference type="AlphaFoldDB" id="A8Q3L8"/>
<evidence type="ECO:0000256" key="4">
    <source>
        <dbReference type="ARBA" id="ARBA00023136"/>
    </source>
</evidence>
<dbReference type="RefSeq" id="XP_001730647.1">
    <property type="nucleotide sequence ID" value="XM_001730595.1"/>
</dbReference>
<accession>A8Q3L8</accession>
<feature type="compositionally biased region" description="Basic and acidic residues" evidence="5">
    <location>
        <begin position="122"/>
        <end position="133"/>
    </location>
</feature>
<keyword evidence="2 6" id="KW-0812">Transmembrane</keyword>
<evidence type="ECO:0000256" key="1">
    <source>
        <dbReference type="ARBA" id="ARBA00004173"/>
    </source>
</evidence>
<comment type="caution">
    <text evidence="8">The sequence shown here is derived from an EMBL/GenBank/DDBJ whole genome shotgun (WGS) entry which is preliminary data.</text>
</comment>
<evidence type="ECO:0000313" key="9">
    <source>
        <dbReference type="Proteomes" id="UP000008837"/>
    </source>
</evidence>
<dbReference type="OMA" id="IMHQSEY"/>
<dbReference type="OrthoDB" id="1915122at2759"/>
<dbReference type="PROSITE" id="PS51503">
    <property type="entry name" value="HIG1"/>
    <property type="match status" value="1"/>
</dbReference>
<dbReference type="EMBL" id="AAYY01000008">
    <property type="protein sequence ID" value="EDP43433.1"/>
    <property type="molecule type" value="Genomic_DNA"/>
</dbReference>
<dbReference type="InterPro" id="IPR040153">
    <property type="entry name" value="Rcf2"/>
</dbReference>
<dbReference type="GO" id="GO:0005739">
    <property type="term" value="C:mitochondrion"/>
    <property type="evidence" value="ECO:0007669"/>
    <property type="project" value="UniProtKB-SubCell"/>
</dbReference>
<dbReference type="FunCoup" id="A8Q3L8">
    <property type="interactions" value="43"/>
</dbReference>
<evidence type="ECO:0000313" key="8">
    <source>
        <dbReference type="EMBL" id="EDP43433.1"/>
    </source>
</evidence>
<reference evidence="8 9" key="1">
    <citation type="journal article" date="2007" name="Proc. Natl. Acad. Sci. U.S.A.">
        <title>Dandruff-associated Malassezia genomes reveal convergent and divergent virulence traits shared with plant and human fungal pathogens.</title>
        <authorList>
            <person name="Xu J."/>
            <person name="Saunders C.W."/>
            <person name="Hu P."/>
            <person name="Grant R.A."/>
            <person name="Boekhout T."/>
            <person name="Kuramae E.E."/>
            <person name="Kronstad J.W."/>
            <person name="Deangelis Y.M."/>
            <person name="Reeder N.L."/>
            <person name="Johnstone K.R."/>
            <person name="Leland M."/>
            <person name="Fieno A.M."/>
            <person name="Begley W.M."/>
            <person name="Sun Y."/>
            <person name="Lacey M.P."/>
            <person name="Chaudhary T."/>
            <person name="Keough T."/>
            <person name="Chu L."/>
            <person name="Sears R."/>
            <person name="Yuan B."/>
            <person name="Dawson T.L.Jr."/>
        </authorList>
    </citation>
    <scope>NUCLEOTIDE SEQUENCE [LARGE SCALE GENOMIC DNA]</scope>
    <source>
        <strain evidence="9">ATCC MYA-4612 / CBS 7966</strain>
    </source>
</reference>
<evidence type="ECO:0000259" key="7">
    <source>
        <dbReference type="PROSITE" id="PS51503"/>
    </source>
</evidence>
<dbReference type="InParanoid" id="A8Q3L8"/>
<keyword evidence="9" id="KW-1185">Reference proteome</keyword>
<dbReference type="Pfam" id="PF04588">
    <property type="entry name" value="HIG_1_N"/>
    <property type="match status" value="1"/>
</dbReference>
<evidence type="ECO:0000256" key="2">
    <source>
        <dbReference type="ARBA" id="ARBA00022692"/>
    </source>
</evidence>
<evidence type="ECO:0000256" key="5">
    <source>
        <dbReference type="SAM" id="MobiDB-lite"/>
    </source>
</evidence>
<dbReference type="KEGG" id="mgl:MGL_2443"/>
<feature type="transmembrane region" description="Helical" evidence="6">
    <location>
        <begin position="87"/>
        <end position="108"/>
    </location>
</feature>
<name>A8Q3L8_MALGO</name>
<dbReference type="VEuPathDB" id="FungiDB:MGL_2443"/>
<dbReference type="PANTHER" id="PTHR28018:SF3">
    <property type="entry name" value="RESPIRATORY SUPERCOMPLEX FACTOR 2, MITOCHONDRIAL"/>
    <property type="match status" value="1"/>
</dbReference>
<protein>
    <recommendedName>
        <fullName evidence="7">HIG1 domain-containing protein</fullName>
    </recommendedName>
</protein>
<dbReference type="InterPro" id="IPR007667">
    <property type="entry name" value="Hypoxia_induced_domain"/>
</dbReference>
<dbReference type="GO" id="GO:0033617">
    <property type="term" value="P:mitochondrial respiratory chain complex IV assembly"/>
    <property type="evidence" value="ECO:0007669"/>
    <property type="project" value="TreeGrafter"/>
</dbReference>
<feature type="domain" description="HIG1" evidence="7">
    <location>
        <begin position="29"/>
        <end position="119"/>
    </location>
</feature>
<dbReference type="PANTHER" id="PTHR28018">
    <property type="entry name" value="RESPIRATORY SUPERCOMPLEX FACTOR 2, MITOCHONDRIAL"/>
    <property type="match status" value="1"/>
</dbReference>